<comment type="caution">
    <text evidence="2">The sequence shown here is derived from an EMBL/GenBank/DDBJ whole genome shotgun (WGS) entry which is preliminary data.</text>
</comment>
<dbReference type="InterPro" id="IPR036721">
    <property type="entry name" value="RCK_C_sf"/>
</dbReference>
<sequence>MKKNAIAVIGLGRFGMPLAKKLAEAGKEVIGVDMDEERVKEFREFSEYAFVAKKLSKEVLIEIGIQNCDLVAVCIGSKVETSILVTLNVLNLGVPVISKATSAEQGEVLAKLGATVVYPERDMALRIAKRILRKNLVDFLPIGKDIEIIEIEVSDRMVGKTIVDMDLRRRYSLNVIAIHHEEQIETDVRPDCRLCHGDTITVIGKEENVTRFADDYS</sequence>
<dbReference type="GO" id="GO:0008324">
    <property type="term" value="F:monoatomic cation transmembrane transporter activity"/>
    <property type="evidence" value="ECO:0007669"/>
    <property type="project" value="InterPro"/>
</dbReference>
<dbReference type="PROSITE" id="PS51202">
    <property type="entry name" value="RCK_C"/>
    <property type="match status" value="1"/>
</dbReference>
<dbReference type="Pfam" id="PF02254">
    <property type="entry name" value="TrkA_N"/>
    <property type="match status" value="1"/>
</dbReference>
<dbReference type="GO" id="GO:0006813">
    <property type="term" value="P:potassium ion transport"/>
    <property type="evidence" value="ECO:0007669"/>
    <property type="project" value="InterPro"/>
</dbReference>
<dbReference type="PANTHER" id="PTHR43833:SF7">
    <property type="entry name" value="KTR SYSTEM POTASSIUM UPTAKE PROTEIN C"/>
    <property type="match status" value="1"/>
</dbReference>
<dbReference type="InterPro" id="IPR003148">
    <property type="entry name" value="RCK_N"/>
</dbReference>
<dbReference type="Proteomes" id="UP000823896">
    <property type="component" value="Unassembled WGS sequence"/>
</dbReference>
<dbReference type="EMBL" id="DWWM01000056">
    <property type="protein sequence ID" value="HJC37193.1"/>
    <property type="molecule type" value="Genomic_DNA"/>
</dbReference>
<dbReference type="Gene3D" id="3.30.70.1450">
    <property type="entry name" value="Regulator of K+ conductance, C-terminal domain"/>
    <property type="match status" value="1"/>
</dbReference>
<dbReference type="AlphaFoldDB" id="A0A9D2NTH2"/>
<dbReference type="Pfam" id="PF02080">
    <property type="entry name" value="TrkA_C"/>
    <property type="match status" value="1"/>
</dbReference>
<dbReference type="PANTHER" id="PTHR43833">
    <property type="entry name" value="POTASSIUM CHANNEL PROTEIN 2-RELATED-RELATED"/>
    <property type="match status" value="1"/>
</dbReference>
<reference evidence="2" key="1">
    <citation type="journal article" date="2021" name="PeerJ">
        <title>Extensive microbial diversity within the chicken gut microbiome revealed by metagenomics and culture.</title>
        <authorList>
            <person name="Gilroy R."/>
            <person name="Ravi A."/>
            <person name="Getino M."/>
            <person name="Pursley I."/>
            <person name="Horton D.L."/>
            <person name="Alikhan N.F."/>
            <person name="Baker D."/>
            <person name="Gharbi K."/>
            <person name="Hall N."/>
            <person name="Watson M."/>
            <person name="Adriaenssens E.M."/>
            <person name="Foster-Nyarko E."/>
            <person name="Jarju S."/>
            <person name="Secka A."/>
            <person name="Antonio M."/>
            <person name="Oren A."/>
            <person name="Chaudhuri R.R."/>
            <person name="La Ragione R."/>
            <person name="Hildebrand F."/>
            <person name="Pallen M.J."/>
        </authorList>
    </citation>
    <scope>NUCLEOTIDE SEQUENCE</scope>
    <source>
        <strain evidence="2">CHK187-11901</strain>
    </source>
</reference>
<proteinExistence type="predicted"/>
<evidence type="ECO:0000313" key="3">
    <source>
        <dbReference type="Proteomes" id="UP000823896"/>
    </source>
</evidence>
<reference evidence="2" key="2">
    <citation type="submission" date="2021-04" db="EMBL/GenBank/DDBJ databases">
        <authorList>
            <person name="Gilroy R."/>
        </authorList>
    </citation>
    <scope>NUCLEOTIDE SEQUENCE</scope>
    <source>
        <strain evidence="2">CHK187-11901</strain>
    </source>
</reference>
<gene>
    <name evidence="2" type="ORF">H9702_08725</name>
</gene>
<evidence type="ECO:0000313" key="2">
    <source>
        <dbReference type="EMBL" id="HJC37193.1"/>
    </source>
</evidence>
<dbReference type="SUPFAM" id="SSF51735">
    <property type="entry name" value="NAD(P)-binding Rossmann-fold domains"/>
    <property type="match status" value="1"/>
</dbReference>
<dbReference type="InterPro" id="IPR036291">
    <property type="entry name" value="NAD(P)-bd_dom_sf"/>
</dbReference>
<protein>
    <submittedName>
        <fullName evidence="2">TrkA family potassium uptake protein</fullName>
    </submittedName>
</protein>
<evidence type="ECO:0000259" key="1">
    <source>
        <dbReference type="PROSITE" id="PS51202"/>
    </source>
</evidence>
<feature type="domain" description="RCK C-terminal" evidence="1">
    <location>
        <begin position="134"/>
        <end position="217"/>
    </location>
</feature>
<organism evidence="2 3">
    <name type="scientific">Candidatus Merdibacter merdavium</name>
    <dbReference type="NCBI Taxonomy" id="2838692"/>
    <lineage>
        <taxon>Bacteria</taxon>
        <taxon>Bacillati</taxon>
        <taxon>Bacillota</taxon>
        <taxon>Erysipelotrichia</taxon>
        <taxon>Erysipelotrichales</taxon>
        <taxon>Erysipelotrichaceae</taxon>
        <taxon>Merdibacter</taxon>
    </lineage>
</organism>
<dbReference type="Gene3D" id="3.40.50.720">
    <property type="entry name" value="NAD(P)-binding Rossmann-like Domain"/>
    <property type="match status" value="1"/>
</dbReference>
<accession>A0A9D2NTH2</accession>
<dbReference type="InterPro" id="IPR050721">
    <property type="entry name" value="Trk_Ktr_HKT_K-transport"/>
</dbReference>
<dbReference type="SUPFAM" id="SSF116726">
    <property type="entry name" value="TrkA C-terminal domain-like"/>
    <property type="match status" value="1"/>
</dbReference>
<name>A0A9D2NTH2_9FIRM</name>
<dbReference type="InterPro" id="IPR006037">
    <property type="entry name" value="RCK_C"/>
</dbReference>